<dbReference type="InterPro" id="IPR036873">
    <property type="entry name" value="Rhodanese-like_dom_sf"/>
</dbReference>
<dbReference type="Proteomes" id="UP001570417">
    <property type="component" value="Unassembled WGS sequence"/>
</dbReference>
<dbReference type="InterPro" id="IPR001763">
    <property type="entry name" value="Rhodanese-like_dom"/>
</dbReference>
<keyword evidence="1" id="KW-0560">Oxidoreductase</keyword>
<comment type="caution">
    <text evidence="4">The sequence shown here is derived from an EMBL/GenBank/DDBJ whole genome shotgun (WGS) entry which is preliminary data.</text>
</comment>
<dbReference type="Pfam" id="PF17773">
    <property type="entry name" value="UPF0176_N"/>
    <property type="match status" value="1"/>
</dbReference>
<dbReference type="SUPFAM" id="SSF52821">
    <property type="entry name" value="Rhodanese/Cell cycle control phosphatase"/>
    <property type="match status" value="1"/>
</dbReference>
<name>A0ABV4N8M8_9VIBR</name>
<dbReference type="EMBL" id="JBFRUW010000008">
    <property type="protein sequence ID" value="MFA0567667.1"/>
    <property type="molecule type" value="Genomic_DNA"/>
</dbReference>
<dbReference type="InterPro" id="IPR040503">
    <property type="entry name" value="TRHO_N"/>
</dbReference>
<gene>
    <name evidence="1" type="primary">trhO</name>
    <name evidence="4" type="ORF">AB4566_05190</name>
</gene>
<keyword evidence="1" id="KW-0819">tRNA processing</keyword>
<dbReference type="NCBIfam" id="NF001136">
    <property type="entry name" value="PRK00142.1-4"/>
    <property type="match status" value="1"/>
</dbReference>
<feature type="region of interest" description="Disordered" evidence="2">
    <location>
        <begin position="281"/>
        <end position="302"/>
    </location>
</feature>
<proteinExistence type="inferred from homology"/>
<comment type="catalytic activity">
    <reaction evidence="1">
        <text>uridine(34) in tRNA + AH2 + O2 = 5-hydroxyuridine(34) in tRNA + A + H2O</text>
        <dbReference type="Rhea" id="RHEA:64224"/>
        <dbReference type="Rhea" id="RHEA-COMP:11727"/>
        <dbReference type="Rhea" id="RHEA-COMP:13381"/>
        <dbReference type="ChEBI" id="CHEBI:13193"/>
        <dbReference type="ChEBI" id="CHEBI:15377"/>
        <dbReference type="ChEBI" id="CHEBI:15379"/>
        <dbReference type="ChEBI" id="CHEBI:17499"/>
        <dbReference type="ChEBI" id="CHEBI:65315"/>
        <dbReference type="ChEBI" id="CHEBI:136877"/>
    </reaction>
</comment>
<evidence type="ECO:0000256" key="2">
    <source>
        <dbReference type="SAM" id="MobiDB-lite"/>
    </source>
</evidence>
<comment type="similarity">
    <text evidence="1">Belongs to the TrhO family.</text>
</comment>
<dbReference type="PANTHER" id="PTHR43268">
    <property type="entry name" value="THIOSULFATE SULFURTRANSFERASE/RHODANESE-LIKE DOMAIN-CONTAINING PROTEIN 2"/>
    <property type="match status" value="1"/>
</dbReference>
<feature type="compositionally biased region" description="Basic and acidic residues" evidence="2">
    <location>
        <begin position="281"/>
        <end position="298"/>
    </location>
</feature>
<evidence type="ECO:0000313" key="5">
    <source>
        <dbReference type="Proteomes" id="UP001570417"/>
    </source>
</evidence>
<keyword evidence="5" id="KW-1185">Reference proteome</keyword>
<dbReference type="HAMAP" id="MF_00469">
    <property type="entry name" value="TrhO"/>
    <property type="match status" value="1"/>
</dbReference>
<evidence type="ECO:0000259" key="3">
    <source>
        <dbReference type="PROSITE" id="PS50206"/>
    </source>
</evidence>
<dbReference type="Pfam" id="PF00581">
    <property type="entry name" value="Rhodanese"/>
    <property type="match status" value="1"/>
</dbReference>
<feature type="domain" description="Rhodanese" evidence="3">
    <location>
        <begin position="123"/>
        <end position="217"/>
    </location>
</feature>
<dbReference type="Gene3D" id="3.30.70.100">
    <property type="match status" value="1"/>
</dbReference>
<comment type="function">
    <text evidence="1">Catalyzes oxygen-dependent 5-hydroxyuridine (ho5U) modification at position 34 in tRNAs.</text>
</comment>
<dbReference type="CDD" id="cd01518">
    <property type="entry name" value="RHOD_YceA"/>
    <property type="match status" value="1"/>
</dbReference>
<accession>A0ABV4N8M8</accession>
<dbReference type="PANTHER" id="PTHR43268:SF3">
    <property type="entry name" value="RHODANESE-LIKE DOMAIN-CONTAINING PROTEIN 7-RELATED"/>
    <property type="match status" value="1"/>
</dbReference>
<sequence length="327" mass="37254">MSQYVVCALYKFVALNDYTEIRQPLTDVLESNHIRGTLLLASEGINGTVAGKRESIDALLKWFKNDPRLADVVYKESFNDVQPFNRTKVKLKKEIVTMGVEGIDPLNVVGTYVKPNEWNDLISDPEVLLVDTRNDYEVDIGTFKNAVNPNTETFREFPQYVADNLDPAKHKKVAMFCTGGIRCEKSTAYMKEQGFDEVYHLEGGILKYLEEVPEEESMWEGDCYVFDGRVAVNHQLEKSGYDVCNACRLPITDEDKASEHFEKGVSCPKCVDKHSDEQKARFREREKQVQLSNERGETHVGGAAAQLIEQRKKEKLALKEQQRSSKK</sequence>
<evidence type="ECO:0000313" key="4">
    <source>
        <dbReference type="EMBL" id="MFA0567667.1"/>
    </source>
</evidence>
<evidence type="ECO:0000256" key="1">
    <source>
        <dbReference type="HAMAP-Rule" id="MF_00469"/>
    </source>
</evidence>
<dbReference type="SMART" id="SM00450">
    <property type="entry name" value="RHOD"/>
    <property type="match status" value="1"/>
</dbReference>
<reference evidence="4 5" key="1">
    <citation type="journal article" date="2024" name="ISME J.">
        <title>Tailless and filamentous prophages are predominant in marine Vibrio.</title>
        <authorList>
            <person name="Steensen K."/>
            <person name="Seneca J."/>
            <person name="Bartlau N."/>
            <person name="Yu X.A."/>
            <person name="Hussain F.A."/>
            <person name="Polz M.F."/>
        </authorList>
    </citation>
    <scope>NUCLEOTIDE SEQUENCE [LARGE SCALE GENOMIC DNA]</scope>
    <source>
        <strain evidence="4 5">10N.222.51.A1</strain>
    </source>
</reference>
<dbReference type="PROSITE" id="PS50206">
    <property type="entry name" value="RHODANESE_3"/>
    <property type="match status" value="1"/>
</dbReference>
<dbReference type="Gene3D" id="3.40.250.10">
    <property type="entry name" value="Rhodanese-like domain"/>
    <property type="match status" value="1"/>
</dbReference>
<dbReference type="RefSeq" id="WP_137371700.1">
    <property type="nucleotide sequence ID" value="NZ_AP025491.1"/>
</dbReference>
<dbReference type="InterPro" id="IPR020936">
    <property type="entry name" value="TrhO"/>
</dbReference>
<protein>
    <recommendedName>
        <fullName evidence="1">tRNA uridine(34) hydroxylase</fullName>
        <ecNumber evidence="1">1.14.-.-</ecNumber>
    </recommendedName>
    <alternativeName>
        <fullName evidence="1">tRNA hydroxylation protein O</fullName>
    </alternativeName>
</protein>
<organism evidence="4 5">
    <name type="scientific">Vibrio gallaecicus</name>
    <dbReference type="NCBI Taxonomy" id="552386"/>
    <lineage>
        <taxon>Bacteria</taxon>
        <taxon>Pseudomonadati</taxon>
        <taxon>Pseudomonadota</taxon>
        <taxon>Gammaproteobacteria</taxon>
        <taxon>Vibrionales</taxon>
        <taxon>Vibrionaceae</taxon>
        <taxon>Vibrio</taxon>
    </lineage>
</organism>
<dbReference type="EC" id="1.14.-.-" evidence="1"/>